<dbReference type="AlphaFoldDB" id="A0A6M3JSW0"/>
<gene>
    <name evidence="1" type="ORF">MM415A02495_0008</name>
    <name evidence="2" type="ORF">MM415B02740_0005</name>
</gene>
<evidence type="ECO:0000313" key="2">
    <source>
        <dbReference type="EMBL" id="QJA88547.1"/>
    </source>
</evidence>
<sequence>MNKLKEILGQIAVQGDRLTDFKPNPGGQVHFCDAIRRGKKEIIFAAANDTGKTYLGLIMDAMWVVPEKDINGHNTGFTVNPYRKIQIPPEGIHGWISSESDKVQQQTIQPVFDLIFDKHIKKAKKEGGSYQWVETEAGRIDFMWQEMGARKYEGQKLHFAHLDEPHKKAIYRATQARMYKFGGTMWNTLTPVIDPESQSTMRDLMWMRDEIIVPYEKDPDSLPLVEVVYADLEENPYHDSAEIRQRNAGMSQQEKMAREKGRFVLITQGARFDVDMIDYVKSYIIMNPEQCTPQYGVLEYDPHENSDTWRVHFTETMATFSDKPESEDQWIIKIWQHPIMEQLGHSPGYCIGVDAAGNRRGDYTSVYVKRKDTRELVASLHGYIDEIELACQLWLLGHYYSDPDGLPAVVCIESTANNPGTTTLQYLITGISTKMIAFPPYEWKKIYHMPSMADLRNGVHLPADKPGFYTSASSREFLITDMRMDIVESNRALREDGIVLIKDQAFWDEADKFIQDKNGKYQAASGANDDRLFSSALADEAIKQGVYSSTILQINNKPNKPDIFEVRDGLIHLNLEAIHHRPEEKRRKWI</sequence>
<proteinExistence type="predicted"/>
<dbReference type="EMBL" id="MT142787">
    <property type="protein sequence ID" value="QJA88547.1"/>
    <property type="molecule type" value="Genomic_DNA"/>
</dbReference>
<name>A0A6M3JSW0_9ZZZZ</name>
<organism evidence="1">
    <name type="scientific">viral metagenome</name>
    <dbReference type="NCBI Taxonomy" id="1070528"/>
    <lineage>
        <taxon>unclassified sequences</taxon>
        <taxon>metagenomes</taxon>
        <taxon>organismal metagenomes</taxon>
    </lineage>
</organism>
<dbReference type="Gene3D" id="3.30.420.240">
    <property type="match status" value="1"/>
</dbReference>
<accession>A0A6M3JSW0</accession>
<reference evidence="1" key="1">
    <citation type="submission" date="2020-03" db="EMBL/GenBank/DDBJ databases">
        <title>The deep terrestrial virosphere.</title>
        <authorList>
            <person name="Holmfeldt K."/>
            <person name="Nilsson E."/>
            <person name="Simone D."/>
            <person name="Lopez-Fernandez M."/>
            <person name="Wu X."/>
            <person name="de Brujin I."/>
            <person name="Lundin D."/>
            <person name="Andersson A."/>
            <person name="Bertilsson S."/>
            <person name="Dopson M."/>
        </authorList>
    </citation>
    <scope>NUCLEOTIDE SEQUENCE</scope>
    <source>
        <strain evidence="1">MM415A02495</strain>
        <strain evidence="2">MM415B02740</strain>
    </source>
</reference>
<evidence type="ECO:0000313" key="1">
    <source>
        <dbReference type="EMBL" id="QJA73104.1"/>
    </source>
</evidence>
<dbReference type="EMBL" id="MT142002">
    <property type="protein sequence ID" value="QJA73104.1"/>
    <property type="molecule type" value="Genomic_DNA"/>
</dbReference>
<protein>
    <submittedName>
        <fullName evidence="1">Putative terminase</fullName>
    </submittedName>
</protein>